<feature type="non-terminal residue" evidence="1">
    <location>
        <position position="1"/>
    </location>
</feature>
<sequence>HWIYCKGKTCYYETLLPTLETLMSRTLALQNGLSRMTANLPVCNCTGYQDAIRTGVGEHEALLAALTLPKFKVRWIVGAERREAARALLIAECRTLPRDEEPANNKNREAAAHSSANENDFFSLMRKRKTQCPLAQTRSAPVERLFSLGGIVLSPRRNRLSDKRFERLLLMRYNRTFCTDVE</sequence>
<evidence type="ECO:0000313" key="1">
    <source>
        <dbReference type="EMBL" id="KAI4805082.1"/>
    </source>
</evidence>
<gene>
    <name evidence="1" type="ORF">KUCAC02_009715</name>
</gene>
<protein>
    <submittedName>
        <fullName evidence="1">Uncharacterized protein</fullName>
    </submittedName>
</protein>
<dbReference type="Proteomes" id="UP001057452">
    <property type="component" value="Chromosome 21"/>
</dbReference>
<keyword evidence="2" id="KW-1185">Reference proteome</keyword>
<reference evidence="1" key="1">
    <citation type="submission" date="2022-05" db="EMBL/GenBank/DDBJ databases">
        <title>Chromosome-level genome of Chaenocephalus aceratus.</title>
        <authorList>
            <person name="Park H."/>
        </authorList>
    </citation>
    <scope>NUCLEOTIDE SEQUENCE</scope>
    <source>
        <strain evidence="1">KU_202001</strain>
    </source>
</reference>
<dbReference type="EMBL" id="CM043805">
    <property type="protein sequence ID" value="KAI4805082.1"/>
    <property type="molecule type" value="Genomic_DNA"/>
</dbReference>
<organism evidence="1 2">
    <name type="scientific">Chaenocephalus aceratus</name>
    <name type="common">Blackfin icefish</name>
    <name type="synonym">Chaenichthys aceratus</name>
    <dbReference type="NCBI Taxonomy" id="36190"/>
    <lineage>
        <taxon>Eukaryota</taxon>
        <taxon>Metazoa</taxon>
        <taxon>Chordata</taxon>
        <taxon>Craniata</taxon>
        <taxon>Vertebrata</taxon>
        <taxon>Euteleostomi</taxon>
        <taxon>Actinopterygii</taxon>
        <taxon>Neopterygii</taxon>
        <taxon>Teleostei</taxon>
        <taxon>Neoteleostei</taxon>
        <taxon>Acanthomorphata</taxon>
        <taxon>Eupercaria</taxon>
        <taxon>Perciformes</taxon>
        <taxon>Notothenioidei</taxon>
        <taxon>Channichthyidae</taxon>
        <taxon>Chaenocephalus</taxon>
    </lineage>
</organism>
<name>A0ACB9VY19_CHAAC</name>
<comment type="caution">
    <text evidence="1">The sequence shown here is derived from an EMBL/GenBank/DDBJ whole genome shotgun (WGS) entry which is preliminary data.</text>
</comment>
<accession>A0ACB9VY19</accession>
<evidence type="ECO:0000313" key="2">
    <source>
        <dbReference type="Proteomes" id="UP001057452"/>
    </source>
</evidence>
<proteinExistence type="predicted"/>